<dbReference type="AlphaFoldDB" id="X0U5N6"/>
<feature type="compositionally biased region" description="Gly residues" evidence="1">
    <location>
        <begin position="20"/>
        <end position="30"/>
    </location>
</feature>
<feature type="non-terminal residue" evidence="2">
    <location>
        <position position="1"/>
    </location>
</feature>
<evidence type="ECO:0000313" key="2">
    <source>
        <dbReference type="EMBL" id="GAG00885.1"/>
    </source>
</evidence>
<gene>
    <name evidence="2" type="ORF">S01H1_45515</name>
</gene>
<sequence length="30" mass="3006">GQLPPGDKEGGDKFRQSNGLGLGSGSWGFG</sequence>
<evidence type="ECO:0000256" key="1">
    <source>
        <dbReference type="SAM" id="MobiDB-lite"/>
    </source>
</evidence>
<reference evidence="2" key="1">
    <citation type="journal article" date="2014" name="Front. Microbiol.">
        <title>High frequency of phylogenetically diverse reductive dehalogenase-homologous genes in deep subseafloor sedimentary metagenomes.</title>
        <authorList>
            <person name="Kawai M."/>
            <person name="Futagami T."/>
            <person name="Toyoda A."/>
            <person name="Takaki Y."/>
            <person name="Nishi S."/>
            <person name="Hori S."/>
            <person name="Arai W."/>
            <person name="Tsubouchi T."/>
            <person name="Morono Y."/>
            <person name="Uchiyama I."/>
            <person name="Ito T."/>
            <person name="Fujiyama A."/>
            <person name="Inagaki F."/>
            <person name="Takami H."/>
        </authorList>
    </citation>
    <scope>NUCLEOTIDE SEQUENCE</scope>
    <source>
        <strain evidence="2">Expedition CK06-06</strain>
    </source>
</reference>
<protein>
    <submittedName>
        <fullName evidence="2">Uncharacterized protein</fullName>
    </submittedName>
</protein>
<organism evidence="2">
    <name type="scientific">marine sediment metagenome</name>
    <dbReference type="NCBI Taxonomy" id="412755"/>
    <lineage>
        <taxon>unclassified sequences</taxon>
        <taxon>metagenomes</taxon>
        <taxon>ecological metagenomes</taxon>
    </lineage>
</organism>
<dbReference type="EMBL" id="BARS01029089">
    <property type="protein sequence ID" value="GAG00885.1"/>
    <property type="molecule type" value="Genomic_DNA"/>
</dbReference>
<proteinExistence type="predicted"/>
<comment type="caution">
    <text evidence="2">The sequence shown here is derived from an EMBL/GenBank/DDBJ whole genome shotgun (WGS) entry which is preliminary data.</text>
</comment>
<feature type="compositionally biased region" description="Basic and acidic residues" evidence="1">
    <location>
        <begin position="1"/>
        <end position="15"/>
    </location>
</feature>
<name>X0U5N6_9ZZZZ</name>
<feature type="region of interest" description="Disordered" evidence="1">
    <location>
        <begin position="1"/>
        <end position="30"/>
    </location>
</feature>
<accession>X0U5N6</accession>